<dbReference type="SUPFAM" id="SSF64182">
    <property type="entry name" value="DHH phosphoesterases"/>
    <property type="match status" value="1"/>
</dbReference>
<dbReference type="GO" id="GO:0004427">
    <property type="term" value="F:inorganic diphosphate phosphatase activity"/>
    <property type="evidence" value="ECO:0007669"/>
    <property type="project" value="UniProtKB-EC"/>
</dbReference>
<dbReference type="PaxDb" id="572546-Arcpr_1053"/>
<sequence>MILIAYMTHHVVYVVGHMNPDTDSVCSAIVFAHLLNEWRKKDGLIKLDKEAVPAIQGEPNPETKFVLEKFGFDVPEILDDAEGKTLALVDFSDKSQAPKNIDKAEIVAIVDHHKIGDITTPNPILFVNLPVGCTGTVLKLLFDWTGVEITKELAGLMLASILSDTVIFKSATTTELDKKVAEELAKIAGIEDITKFGIDVKSKLSDVSGLSAREIITRDFKDFDMGGKKVGIGQIELIDLNLIKDRIDEIYEEMKKMKEEGGYAGIFLMLTDIMKEGTELLVITDYPQVVEIAFGKKLEGKSVWLEGVMSRKKQVVPPLQKAFEQV</sequence>
<reference evidence="9 10" key="1">
    <citation type="journal article" date="2010" name="Stand. Genomic Sci.">
        <title>Complete genome sequence of Archaeoglobus profundus type strain (AV18).</title>
        <authorList>
            <person name="von Jan M."/>
            <person name="Lapidus A."/>
            <person name="Del Rio T.G."/>
            <person name="Copeland A."/>
            <person name="Tice H."/>
            <person name="Cheng J.F."/>
            <person name="Lucas S."/>
            <person name="Chen F."/>
            <person name="Nolan M."/>
            <person name="Goodwin L."/>
            <person name="Han C."/>
            <person name="Pitluck S."/>
            <person name="Liolios K."/>
            <person name="Ivanova N."/>
            <person name="Mavromatis K."/>
            <person name="Ovchinnikova G."/>
            <person name="Chertkov O."/>
            <person name="Pati A."/>
            <person name="Chen A."/>
            <person name="Palaniappan K."/>
            <person name="Land M."/>
            <person name="Hauser L."/>
            <person name="Chang Y.J."/>
            <person name="Jeffries C.D."/>
            <person name="Saunders E."/>
            <person name="Brettin T."/>
            <person name="Detter J.C."/>
            <person name="Chain P."/>
            <person name="Eichinger K."/>
            <person name="Huber H."/>
            <person name="Spring S."/>
            <person name="Rohde M."/>
            <person name="Goker M."/>
            <person name="Wirth R."/>
            <person name="Woyke T."/>
            <person name="Bristow J."/>
            <person name="Eisen J.A."/>
            <person name="Markowitz V."/>
            <person name="Hugenholtz P."/>
            <person name="Kyrpides N.C."/>
            <person name="Klenk H.P."/>
        </authorList>
    </citation>
    <scope>NUCLEOTIDE SEQUENCE [LARGE SCALE GENOMIC DNA]</scope>
    <source>
        <strain evidence="10">DSM 5631 / JCM 9629 / NBRC 100127 / Av18</strain>
    </source>
</reference>
<evidence type="ECO:0000259" key="8">
    <source>
        <dbReference type="SMART" id="SM01131"/>
    </source>
</evidence>
<evidence type="ECO:0000256" key="4">
    <source>
        <dbReference type="ARBA" id="ARBA00022801"/>
    </source>
</evidence>
<gene>
    <name evidence="9" type="ordered locus">Arcpr_1053</name>
</gene>
<dbReference type="Gene3D" id="3.10.310.20">
    <property type="entry name" value="DHHA2 domain"/>
    <property type="match status" value="1"/>
</dbReference>
<dbReference type="AlphaFoldDB" id="D2RDB8"/>
<dbReference type="KEGG" id="apo:Arcpr_1053"/>
<keyword evidence="10" id="KW-1185">Reference proteome</keyword>
<dbReference type="InterPro" id="IPR038763">
    <property type="entry name" value="DHH_sf"/>
</dbReference>
<evidence type="ECO:0000256" key="5">
    <source>
        <dbReference type="ARBA" id="ARBA00023211"/>
    </source>
</evidence>
<dbReference type="STRING" id="572546.Arcpr_1053"/>
<organism evidence="9 10">
    <name type="scientific">Archaeoglobus profundus (strain DSM 5631 / JCM 9629 / NBRC 100127 / Av18)</name>
    <dbReference type="NCBI Taxonomy" id="572546"/>
    <lineage>
        <taxon>Archaea</taxon>
        <taxon>Methanobacteriati</taxon>
        <taxon>Methanobacteriota</taxon>
        <taxon>Archaeoglobi</taxon>
        <taxon>Archaeoglobales</taxon>
        <taxon>Archaeoglobaceae</taxon>
        <taxon>Archaeoglobus</taxon>
    </lineage>
</organism>
<dbReference type="GO" id="GO:0005737">
    <property type="term" value="C:cytoplasm"/>
    <property type="evidence" value="ECO:0007669"/>
    <property type="project" value="InterPro"/>
</dbReference>
<accession>D2RDB8</accession>
<evidence type="ECO:0000313" key="9">
    <source>
        <dbReference type="EMBL" id="ADB58112.1"/>
    </source>
</evidence>
<evidence type="ECO:0000313" key="10">
    <source>
        <dbReference type="Proteomes" id="UP000001901"/>
    </source>
</evidence>
<dbReference type="SMART" id="SM01131">
    <property type="entry name" value="DHHA2"/>
    <property type="match status" value="1"/>
</dbReference>
<dbReference type="InterPro" id="IPR001667">
    <property type="entry name" value="DDH_dom"/>
</dbReference>
<dbReference type="InterPro" id="IPR004097">
    <property type="entry name" value="DHHA2"/>
</dbReference>
<name>D2RDB8_ARCPA</name>
<keyword evidence="4 9" id="KW-0378">Hydrolase</keyword>
<dbReference type="HOGENOM" id="CLU_025243_0_1_2"/>
<dbReference type="PANTHER" id="PTHR12112">
    <property type="entry name" value="BNIP - RELATED"/>
    <property type="match status" value="1"/>
</dbReference>
<dbReference type="NCBIfam" id="NF003877">
    <property type="entry name" value="PRK05427.1"/>
    <property type="match status" value="1"/>
</dbReference>
<comment type="cofactor">
    <cofactor evidence="1">
        <name>Mn(2+)</name>
        <dbReference type="ChEBI" id="CHEBI:29035"/>
    </cofactor>
</comment>
<dbReference type="Pfam" id="PF02833">
    <property type="entry name" value="DHHA2"/>
    <property type="match status" value="1"/>
</dbReference>
<dbReference type="EC" id="3.6.1.1" evidence="2"/>
<evidence type="ECO:0000256" key="2">
    <source>
        <dbReference type="ARBA" id="ARBA00012146"/>
    </source>
</evidence>
<keyword evidence="3" id="KW-0479">Metal-binding</keyword>
<protein>
    <recommendedName>
        <fullName evidence="2">inorganic diphosphatase</fullName>
        <ecNumber evidence="2">3.6.1.1</ecNumber>
    </recommendedName>
    <alternativeName>
        <fullName evidence="6">Pyrophosphate phospho-hydrolase</fullName>
    </alternativeName>
</protein>
<proteinExistence type="predicted"/>
<dbReference type="Proteomes" id="UP000001901">
    <property type="component" value="Chromosome"/>
</dbReference>
<dbReference type="Gene3D" id="3.90.1640.10">
    <property type="entry name" value="inorganic pyrophosphatase (n-terminal core)"/>
    <property type="match status" value="1"/>
</dbReference>
<dbReference type="FunFam" id="3.90.1640.10:FF:000001">
    <property type="entry name" value="Probable manganese-dependent inorganic pyrophosphatase"/>
    <property type="match status" value="1"/>
</dbReference>
<dbReference type="GO" id="GO:0046872">
    <property type="term" value="F:metal ion binding"/>
    <property type="evidence" value="ECO:0007669"/>
    <property type="project" value="UniProtKB-KW"/>
</dbReference>
<feature type="domain" description="DHHA2" evidence="8">
    <location>
        <begin position="197"/>
        <end position="323"/>
    </location>
</feature>
<evidence type="ECO:0000256" key="3">
    <source>
        <dbReference type="ARBA" id="ARBA00022723"/>
    </source>
</evidence>
<comment type="catalytic activity">
    <reaction evidence="7">
        <text>diphosphate + H2O = 2 phosphate + H(+)</text>
        <dbReference type="Rhea" id="RHEA:24576"/>
        <dbReference type="ChEBI" id="CHEBI:15377"/>
        <dbReference type="ChEBI" id="CHEBI:15378"/>
        <dbReference type="ChEBI" id="CHEBI:33019"/>
        <dbReference type="ChEBI" id="CHEBI:43474"/>
        <dbReference type="EC" id="3.6.1.1"/>
    </reaction>
</comment>
<keyword evidence="5" id="KW-0464">Manganese</keyword>
<dbReference type="InterPro" id="IPR038222">
    <property type="entry name" value="DHHA2_dom_sf"/>
</dbReference>
<dbReference type="Pfam" id="PF01368">
    <property type="entry name" value="DHH"/>
    <property type="match status" value="1"/>
</dbReference>
<dbReference type="eggNOG" id="arCOG01567">
    <property type="taxonomic scope" value="Archaea"/>
</dbReference>
<evidence type="ECO:0000256" key="1">
    <source>
        <dbReference type="ARBA" id="ARBA00001936"/>
    </source>
</evidence>
<evidence type="ECO:0000256" key="7">
    <source>
        <dbReference type="ARBA" id="ARBA00047820"/>
    </source>
</evidence>
<dbReference type="EMBL" id="CP001857">
    <property type="protein sequence ID" value="ADB58112.1"/>
    <property type="molecule type" value="Genomic_DNA"/>
</dbReference>
<dbReference type="PANTHER" id="PTHR12112:SF22">
    <property type="entry name" value="MANGANESE-DEPENDENT INORGANIC PYROPHOSPHATASE-RELATED"/>
    <property type="match status" value="1"/>
</dbReference>
<evidence type="ECO:0000256" key="6">
    <source>
        <dbReference type="ARBA" id="ARBA00032535"/>
    </source>
</evidence>